<evidence type="ECO:0000313" key="2">
    <source>
        <dbReference type="Proteomes" id="UP000006052"/>
    </source>
</evidence>
<name>I3YN42_ALIFI</name>
<dbReference type="EMBL" id="CP003274">
    <property type="protein sequence ID" value="AFL78410.1"/>
    <property type="molecule type" value="Genomic_DNA"/>
</dbReference>
<dbReference type="GeneID" id="79838720"/>
<gene>
    <name evidence="1" type="ordered locus">Alfi_2118</name>
</gene>
<accession>I3YN42</accession>
<organism evidence="1 2">
    <name type="scientific">Alistipes finegoldii (strain DSM 17242 / JCM 16770 / CCUG 46020 / CIP 107999 / KCTC 15236 / AHN 2437)</name>
    <dbReference type="NCBI Taxonomy" id="679935"/>
    <lineage>
        <taxon>Bacteria</taxon>
        <taxon>Pseudomonadati</taxon>
        <taxon>Bacteroidota</taxon>
        <taxon>Bacteroidia</taxon>
        <taxon>Bacteroidales</taxon>
        <taxon>Rikenellaceae</taxon>
        <taxon>Alistipes</taxon>
    </lineage>
</organism>
<reference evidence="2" key="1">
    <citation type="journal article" date="2013" name="Stand. Genomic Sci.">
        <title>Complete genome sequence of the bile-resistant pigment-producing anaerobe Alistipes finegoldii type strain (AHN2437(T)).</title>
        <authorList>
            <person name="Mavromatis K."/>
            <person name="Stackebrandt E."/>
            <person name="Munk C."/>
            <person name="Lapidus A."/>
            <person name="Nolan M."/>
            <person name="Lucas S."/>
            <person name="Hammon N."/>
            <person name="Deshpande S."/>
            <person name="Cheng J.F."/>
            <person name="Tapia R."/>
            <person name="Goodwin L.A."/>
            <person name="Pitluck S."/>
            <person name="Liolios K."/>
            <person name="Pagani I."/>
            <person name="Ivanova N."/>
            <person name="Mikhailova N."/>
            <person name="Huntemann M."/>
            <person name="Pati A."/>
            <person name="Chen A."/>
            <person name="Palaniappan K."/>
            <person name="Land M."/>
            <person name="Hauser L."/>
            <person name="Rohde M."/>
            <person name="Gronow S."/>
            <person name="Goker M."/>
            <person name="Detter J.C."/>
            <person name="Bristow J."/>
            <person name="Eisen J.A."/>
            <person name="Markowitz V."/>
            <person name="Hugenholtz P."/>
            <person name="Kyrpides N.C."/>
            <person name="Klenk H.P."/>
            <person name="Woyke T."/>
        </authorList>
    </citation>
    <scope>NUCLEOTIDE SEQUENCE</scope>
    <source>
        <strain evidence="2">DSM 17242 / JCM 16770 / AHN 2437 / CCUG 46020 / CIP 107999</strain>
    </source>
</reference>
<dbReference type="RefSeq" id="WP_014775758.1">
    <property type="nucleotide sequence ID" value="NC_018011.1"/>
</dbReference>
<sequence>MPKEPKYKLIEEETLRELLSTQFQLSYSIILLSYICQRNKLDTTLTANEAGGIIKLSPRQINDARNRCLIRAVNCGTCKLYSIFDLAMLAANLHRKRMISSLRHVTTYSAQTPRESK</sequence>
<dbReference type="AlphaFoldDB" id="I3YN42"/>
<dbReference type="HOGENOM" id="CLU_2079760_0_0_10"/>
<dbReference type="KEGG" id="afd:Alfi_2118"/>
<protein>
    <submittedName>
        <fullName evidence="1">Uncharacterized protein</fullName>
    </submittedName>
</protein>
<dbReference type="STRING" id="679935.Alfi_2118"/>
<dbReference type="Proteomes" id="UP000006052">
    <property type="component" value="Chromosome"/>
</dbReference>
<proteinExistence type="predicted"/>
<evidence type="ECO:0000313" key="1">
    <source>
        <dbReference type="EMBL" id="AFL78410.1"/>
    </source>
</evidence>